<evidence type="ECO:0000259" key="6">
    <source>
        <dbReference type="PROSITE" id="PS51778"/>
    </source>
</evidence>
<dbReference type="InterPro" id="IPR044511">
    <property type="entry name" value="At1g03370/At5g50170-like"/>
</dbReference>
<accession>A0A383W9L9</accession>
<evidence type="ECO:0000313" key="8">
    <source>
        <dbReference type="Proteomes" id="UP000256970"/>
    </source>
</evidence>
<name>A0A383W9L9_TETOB</name>
<dbReference type="PROSITE" id="PS51778">
    <property type="entry name" value="VAST"/>
    <property type="match status" value="1"/>
</dbReference>
<dbReference type="STRING" id="3088.A0A383W9L9"/>
<evidence type="ECO:0000256" key="3">
    <source>
        <dbReference type="SAM" id="MobiDB-lite"/>
    </source>
</evidence>
<dbReference type="PANTHER" id="PTHR46296:SF8">
    <property type="entry name" value="OS06G0297800 PROTEIN"/>
    <property type="match status" value="1"/>
</dbReference>
<evidence type="ECO:0008006" key="9">
    <source>
        <dbReference type="Google" id="ProtNLM"/>
    </source>
</evidence>
<feature type="compositionally biased region" description="Low complexity" evidence="3">
    <location>
        <begin position="313"/>
        <end position="339"/>
    </location>
</feature>
<dbReference type="PANTHER" id="PTHR46296">
    <property type="entry name" value="BNAA05G37250D PROTEIN"/>
    <property type="match status" value="1"/>
</dbReference>
<dbReference type="Gene3D" id="2.60.40.150">
    <property type="entry name" value="C2 domain"/>
    <property type="match status" value="1"/>
</dbReference>
<dbReference type="InterPro" id="IPR035892">
    <property type="entry name" value="C2_domain_sf"/>
</dbReference>
<reference evidence="7 8" key="1">
    <citation type="submission" date="2016-10" db="EMBL/GenBank/DDBJ databases">
        <authorList>
            <person name="Cai Z."/>
        </authorList>
    </citation>
    <scope>NUCLEOTIDE SEQUENCE [LARGE SCALE GENOMIC DNA]</scope>
</reference>
<evidence type="ECO:0000259" key="5">
    <source>
        <dbReference type="PROSITE" id="PS50004"/>
    </source>
</evidence>
<comment type="subcellular location">
    <subcellularLocation>
        <location evidence="1">Membrane</location>
    </subcellularLocation>
</comment>
<evidence type="ECO:0000256" key="4">
    <source>
        <dbReference type="SAM" id="Phobius"/>
    </source>
</evidence>
<dbReference type="InterPro" id="IPR031968">
    <property type="entry name" value="VASt"/>
</dbReference>
<dbReference type="GO" id="GO:0016020">
    <property type="term" value="C:membrane"/>
    <property type="evidence" value="ECO:0007669"/>
    <property type="project" value="UniProtKB-SubCell"/>
</dbReference>
<dbReference type="Pfam" id="PF00168">
    <property type="entry name" value="C2"/>
    <property type="match status" value="1"/>
</dbReference>
<gene>
    <name evidence="7" type="ORF">BQ4739_LOCUS14146</name>
</gene>
<dbReference type="InterPro" id="IPR000008">
    <property type="entry name" value="C2_dom"/>
</dbReference>
<feature type="domain" description="C2" evidence="5">
    <location>
        <begin position="8"/>
        <end position="142"/>
    </location>
</feature>
<dbReference type="Proteomes" id="UP000256970">
    <property type="component" value="Unassembled WGS sequence"/>
</dbReference>
<keyword evidence="2 4" id="KW-0472">Membrane</keyword>
<keyword evidence="4" id="KW-1133">Transmembrane helix</keyword>
<dbReference type="PROSITE" id="PS50004">
    <property type="entry name" value="C2"/>
    <property type="match status" value="1"/>
</dbReference>
<dbReference type="SUPFAM" id="SSF49562">
    <property type="entry name" value="C2 domain (Calcium/lipid-binding domain, CaLB)"/>
    <property type="match status" value="1"/>
</dbReference>
<dbReference type="SMART" id="SM00239">
    <property type="entry name" value="C2"/>
    <property type="match status" value="1"/>
</dbReference>
<keyword evidence="8" id="KW-1185">Reference proteome</keyword>
<evidence type="ECO:0000256" key="2">
    <source>
        <dbReference type="ARBA" id="ARBA00023136"/>
    </source>
</evidence>
<feature type="region of interest" description="Disordered" evidence="3">
    <location>
        <begin position="313"/>
        <end position="347"/>
    </location>
</feature>
<keyword evidence="4" id="KW-0812">Transmembrane</keyword>
<organism evidence="7 8">
    <name type="scientific">Tetradesmus obliquus</name>
    <name type="common">Green alga</name>
    <name type="synonym">Acutodesmus obliquus</name>
    <dbReference type="NCBI Taxonomy" id="3088"/>
    <lineage>
        <taxon>Eukaryota</taxon>
        <taxon>Viridiplantae</taxon>
        <taxon>Chlorophyta</taxon>
        <taxon>core chlorophytes</taxon>
        <taxon>Chlorophyceae</taxon>
        <taxon>CS clade</taxon>
        <taxon>Sphaeropleales</taxon>
        <taxon>Scenedesmaceae</taxon>
        <taxon>Tetradesmus</taxon>
    </lineage>
</organism>
<dbReference type="EMBL" id="FNXT01001201">
    <property type="protein sequence ID" value="SZX73880.1"/>
    <property type="molecule type" value="Genomic_DNA"/>
</dbReference>
<dbReference type="CDD" id="cd00030">
    <property type="entry name" value="C2"/>
    <property type="match status" value="1"/>
</dbReference>
<proteinExistence type="predicted"/>
<feature type="domain" description="VASt" evidence="6">
    <location>
        <begin position="602"/>
        <end position="770"/>
    </location>
</feature>
<evidence type="ECO:0000313" key="7">
    <source>
        <dbReference type="EMBL" id="SZX73880.1"/>
    </source>
</evidence>
<dbReference type="AlphaFoldDB" id="A0A383W9L9"/>
<sequence length="882" mass="91927">MSASDADALSEVSVGAAAGSSEESSFLVIHVHEARNLVAKDYETSSSHPFVKVTLGQCTKKTRTIFRNTHPLFEQQLAFALDGVPEEEPLHVELHGKQFLGQVVMTLGKAIEIASDAGLGQNYWFGLSKRCSTDIVGGELCLGFRVLDAVSYVNLVGELDGLMDNDRIAKALASKALRVQLHGINGLLASGLIKGAAATAAAAAEQLQTGAGKSAAKQRPSKGLLLFIKYGRLTMEKPLPELPDEAADSSQGYELAVHEEVLIPLAAAVRAPPPLAPRSKGELFDVKLYIKSGSTTIAKTQIPVWDIPLCDKPSSSAGTPTAPAGSAAAEAVAHATRTSMESAPSIPGSLQLKKAASVALSGLQARSSDSLGSESAPGTPRRRLSIAAGGVAAALGLASPSRGAPPASAFSAAAQAEDVGVMRSSKSEAVLTRLAPQAPAGGCGSAGCSPREMFVEGSLTSVTASSRAAHTTHHLGRRKVQGLSELHDFKSTMKSILTPPKEVHRMGWVPTAKGDSSDGDEPGQVPHVRLKEYRRLMESHVPMYAHLEIGIALGLEAGQQQPEAAGPATAVDDTGGQVLLDDDAGDDSEDVADASPITPPEAFDLVLQDVTLNIGVSSLYALLLGHNSDFMAGHYAAEDMIGMAVGPWKPGMSGSGCLRSRSAQYTKNLNIPFAPKQCQVWEEHQVLLKQDGGWVAQHICTNDAPKGNCFRAMVQLVGVYVSSGKSRLRVSLKLDWHKNTLGKSLVQSGAESDSKRCWARLVASLQQHIATKGGLALPGDASGAAAATQSSEAVGTVNSHSKSSEAAARSSWLGESNGLASVLVVLLALLVLLLLVASVRSGSAQVAGELHQLTAALKTMGATHTLRQCAAPSPGLVGYITR</sequence>
<protein>
    <recommendedName>
        <fullName evidence="9">C2 domain-containing protein</fullName>
    </recommendedName>
</protein>
<dbReference type="Pfam" id="PF16016">
    <property type="entry name" value="VASt"/>
    <property type="match status" value="1"/>
</dbReference>
<feature type="transmembrane region" description="Helical" evidence="4">
    <location>
        <begin position="818"/>
        <end position="837"/>
    </location>
</feature>
<evidence type="ECO:0000256" key="1">
    <source>
        <dbReference type="ARBA" id="ARBA00004370"/>
    </source>
</evidence>